<evidence type="ECO:0000313" key="3">
    <source>
        <dbReference type="EMBL" id="MBN0988469.1"/>
    </source>
</evidence>
<dbReference type="InterPro" id="IPR025711">
    <property type="entry name" value="PepSY"/>
</dbReference>
<feature type="domain" description="PepSY" evidence="2">
    <location>
        <begin position="45"/>
        <end position="99"/>
    </location>
</feature>
<evidence type="ECO:0000313" key="4">
    <source>
        <dbReference type="Proteomes" id="UP000760472"/>
    </source>
</evidence>
<reference evidence="3 4" key="1">
    <citation type="submission" date="2021-02" db="EMBL/GenBank/DDBJ databases">
        <title>A novel species of genus Amphritea isolated from a fishpond in China.</title>
        <authorList>
            <person name="Lu H."/>
        </authorList>
    </citation>
    <scope>NUCLEOTIDE SEQUENCE [LARGE SCALE GENOMIC DNA]</scope>
    <source>
        <strain evidence="3 4">RP18W</strain>
    </source>
</reference>
<dbReference type="Proteomes" id="UP000760472">
    <property type="component" value="Unassembled WGS sequence"/>
</dbReference>
<sequence>MFRTFSYTLLALLMVTTAATVAAAGVAETRAEFRVESMVFAANRVSLQQAAATARQNHGGKVVKAETRNRGGRIVHFIRLINNGRVKTIMIDAETGQELTP</sequence>
<dbReference type="EMBL" id="JAFFZP010000022">
    <property type="protein sequence ID" value="MBN0988469.1"/>
    <property type="molecule type" value="Genomic_DNA"/>
</dbReference>
<name>A0ABS2W9S4_9GAMM</name>
<keyword evidence="4" id="KW-1185">Reference proteome</keyword>
<proteinExistence type="predicted"/>
<feature type="signal peptide" evidence="1">
    <location>
        <begin position="1"/>
        <end position="23"/>
    </location>
</feature>
<dbReference type="Gene3D" id="3.10.450.40">
    <property type="match status" value="1"/>
</dbReference>
<gene>
    <name evidence="3" type="ORF">JW498_13945</name>
</gene>
<accession>A0ABS2W9S4</accession>
<dbReference type="Pfam" id="PF03413">
    <property type="entry name" value="PepSY"/>
    <property type="match status" value="1"/>
</dbReference>
<comment type="caution">
    <text evidence="3">The sequence shown here is derived from an EMBL/GenBank/DDBJ whole genome shotgun (WGS) entry which is preliminary data.</text>
</comment>
<dbReference type="RefSeq" id="WP_205211355.1">
    <property type="nucleotide sequence ID" value="NZ_JAFFZO010000025.1"/>
</dbReference>
<keyword evidence="1" id="KW-0732">Signal</keyword>
<organism evidence="3 4">
    <name type="scientific">Amphritea pacifica</name>
    <dbReference type="NCBI Taxonomy" id="2811233"/>
    <lineage>
        <taxon>Bacteria</taxon>
        <taxon>Pseudomonadati</taxon>
        <taxon>Pseudomonadota</taxon>
        <taxon>Gammaproteobacteria</taxon>
        <taxon>Oceanospirillales</taxon>
        <taxon>Oceanospirillaceae</taxon>
        <taxon>Amphritea</taxon>
    </lineage>
</organism>
<protein>
    <submittedName>
        <fullName evidence="3">PepSY domain-containing protein</fullName>
    </submittedName>
</protein>
<evidence type="ECO:0000256" key="1">
    <source>
        <dbReference type="SAM" id="SignalP"/>
    </source>
</evidence>
<evidence type="ECO:0000259" key="2">
    <source>
        <dbReference type="Pfam" id="PF03413"/>
    </source>
</evidence>
<feature type="chain" id="PRO_5047250822" evidence="1">
    <location>
        <begin position="24"/>
        <end position="101"/>
    </location>
</feature>